<name>A0A1H9KIQ4_9FLAO</name>
<dbReference type="GO" id="GO:0009366">
    <property type="term" value="C:enterobactin synthetase complex"/>
    <property type="evidence" value="ECO:0007669"/>
    <property type="project" value="TreeGrafter"/>
</dbReference>
<keyword evidence="2" id="KW-0596">Phosphopantetheine</keyword>
<dbReference type="SMART" id="SM00823">
    <property type="entry name" value="PKS_PP"/>
    <property type="match status" value="1"/>
</dbReference>
<dbReference type="InterPro" id="IPR020806">
    <property type="entry name" value="PKS_PP-bd"/>
</dbReference>
<dbReference type="InterPro" id="IPR036736">
    <property type="entry name" value="ACP-like_sf"/>
</dbReference>
<dbReference type="Gene3D" id="3.40.50.980">
    <property type="match status" value="2"/>
</dbReference>
<dbReference type="Pfam" id="PF00550">
    <property type="entry name" value="PP-binding"/>
    <property type="match status" value="1"/>
</dbReference>
<dbReference type="InterPro" id="IPR023213">
    <property type="entry name" value="CAT-like_dom_sf"/>
</dbReference>
<reference evidence="5 6" key="1">
    <citation type="submission" date="2016-10" db="EMBL/GenBank/DDBJ databases">
        <authorList>
            <person name="de Groot N.N."/>
        </authorList>
    </citation>
    <scope>NUCLEOTIDE SEQUENCE [LARGE SCALE GENOMIC DNA]</scope>
    <source>
        <strain evidence="5 6">DSM 21035</strain>
    </source>
</reference>
<dbReference type="InterPro" id="IPR009081">
    <property type="entry name" value="PP-bd_ACP"/>
</dbReference>
<dbReference type="Pfam" id="PF00668">
    <property type="entry name" value="Condensation"/>
    <property type="match status" value="1"/>
</dbReference>
<proteinExistence type="predicted"/>
<dbReference type="STRING" id="419940.SAMN05421824_2773"/>
<dbReference type="Pfam" id="PF00501">
    <property type="entry name" value="AMP-binding"/>
    <property type="match status" value="1"/>
</dbReference>
<dbReference type="InterPro" id="IPR020459">
    <property type="entry name" value="AMP-binding"/>
</dbReference>
<dbReference type="Gene3D" id="3.30.300.30">
    <property type="match status" value="1"/>
</dbReference>
<dbReference type="RefSeq" id="WP_092580604.1">
    <property type="nucleotide sequence ID" value="NZ_FOFN01000004.1"/>
</dbReference>
<evidence type="ECO:0000256" key="3">
    <source>
        <dbReference type="ARBA" id="ARBA00022553"/>
    </source>
</evidence>
<keyword evidence="6" id="KW-1185">Reference proteome</keyword>
<dbReference type="SUPFAM" id="SSF52777">
    <property type="entry name" value="CoA-dependent acyltransferases"/>
    <property type="match status" value="2"/>
</dbReference>
<dbReference type="GO" id="GO:0005829">
    <property type="term" value="C:cytosol"/>
    <property type="evidence" value="ECO:0007669"/>
    <property type="project" value="TreeGrafter"/>
</dbReference>
<dbReference type="NCBIfam" id="TIGR01733">
    <property type="entry name" value="AA-adenyl-dom"/>
    <property type="match status" value="1"/>
</dbReference>
<dbReference type="SUPFAM" id="SSF47336">
    <property type="entry name" value="ACP-like"/>
    <property type="match status" value="1"/>
</dbReference>
<comment type="cofactor">
    <cofactor evidence="1">
        <name>pantetheine 4'-phosphate</name>
        <dbReference type="ChEBI" id="CHEBI:47942"/>
    </cofactor>
</comment>
<gene>
    <name evidence="5" type="ORF">SAMN05421824_2773</name>
</gene>
<dbReference type="GO" id="GO:0043041">
    <property type="term" value="P:amino acid activation for nonribosomal peptide biosynthetic process"/>
    <property type="evidence" value="ECO:0007669"/>
    <property type="project" value="TreeGrafter"/>
</dbReference>
<dbReference type="Gene3D" id="1.10.1200.10">
    <property type="entry name" value="ACP-like"/>
    <property type="match status" value="1"/>
</dbReference>
<evidence type="ECO:0000259" key="4">
    <source>
        <dbReference type="PROSITE" id="PS50075"/>
    </source>
</evidence>
<dbReference type="Proteomes" id="UP000198999">
    <property type="component" value="Unassembled WGS sequence"/>
</dbReference>
<dbReference type="SUPFAM" id="SSF56801">
    <property type="entry name" value="Acetyl-CoA synthetase-like"/>
    <property type="match status" value="1"/>
</dbReference>
<evidence type="ECO:0000313" key="6">
    <source>
        <dbReference type="Proteomes" id="UP000198999"/>
    </source>
</evidence>
<dbReference type="PANTHER" id="PTHR45527:SF1">
    <property type="entry name" value="FATTY ACID SYNTHASE"/>
    <property type="match status" value="1"/>
</dbReference>
<dbReference type="InterPro" id="IPR001242">
    <property type="entry name" value="Condensation_dom"/>
</dbReference>
<evidence type="ECO:0000256" key="1">
    <source>
        <dbReference type="ARBA" id="ARBA00001957"/>
    </source>
</evidence>
<dbReference type="InterPro" id="IPR020845">
    <property type="entry name" value="AMP-binding_CS"/>
</dbReference>
<dbReference type="InterPro" id="IPR000873">
    <property type="entry name" value="AMP-dep_synth/lig_dom"/>
</dbReference>
<dbReference type="GO" id="GO:0047527">
    <property type="term" value="F:2,3-dihydroxybenzoate-serine ligase activity"/>
    <property type="evidence" value="ECO:0007669"/>
    <property type="project" value="TreeGrafter"/>
</dbReference>
<dbReference type="PROSITE" id="PS50075">
    <property type="entry name" value="CARRIER"/>
    <property type="match status" value="1"/>
</dbReference>
<feature type="domain" description="Carrier" evidence="4">
    <location>
        <begin position="952"/>
        <end position="1027"/>
    </location>
</feature>
<dbReference type="Gene3D" id="2.30.38.10">
    <property type="entry name" value="Luciferase, Domain 3"/>
    <property type="match status" value="1"/>
</dbReference>
<dbReference type="InterPro" id="IPR010071">
    <property type="entry name" value="AA_adenyl_dom"/>
</dbReference>
<sequence>MKLTRTQLAIWIGQKMNPKTPLYNMVHAFTIYGKIDVTIFQKSFYLLVEKSDALRTIFIENNEEPEMQVITDGVVNYEFLDFSNKTLAEIKSWQQEKSIVSFDLETCLYYCALIKKCDDEYVLYLNIHHLITDATSSTIVFKTLDTIYKSLLSQSDTAEIEIPHFKDYVVFENEKSLENKSIINYWEEKVTQVKTLPKLYGKSNSNLSTSSDRIYIHLGKERTNKIKALAQLPEVRSWTQDLTLFNIFTSALFVFLYRIGDLNQIAIGAPVHNRINRQFKKTPGIFIEFFPLIVELSEVDTFIDVINKVKLETNAYLKYAKTGSSSVEINKVYNVTLNYINAKFSNFNKFEISSEWIHPDHSDSNHALRCNVYDMDNSGNVSLLFDLNNSIFNDQLKSRIADHFLNVLDQITEHLTDKITARSIISKQEIQKYNGRTPSIKTEYRSVFSDFYDNVKAAPNAVSLECEENQLSYILLNHHANVLAQRLINQGFGKGDSIVLFNYRNTDYIISILAVAKIGATFIPLASDQPIERVKYICNVSNAKLILTDSYFKDKTDSIGLDKIELDRFQYNSEANYQEEIQAPINENDIAYVLFTSGSTGKPKGVMISHGALSNYLFWAKTYYGVSKNSQIPLFTSIGFDLTITSTFLPLMSGGTLMIYPEDLSGADMSLAKVINDNKVDFIKLTPSHLVLFQELYVTESKLKTIIVGGEDFKVSLGNAISKLFNHDVDIYNEYGPTEATVGCIVSKFNTNTHKEGSIPIGNSISNMTAYILDSELNIVPDGVVGELYVSGKSLASGYLGMQDLTNERFISNDLSEYGVLYRTGDLARVNDVNELEYLGRIDEQIKFRGYRIELTEIESNILEVEGVESCAVLKIEHANKEPKLVAFYSGKEQLSDEIFINTLGFSLPLYMMPSQFCYLQEMPLTTNGKIDKKRLKTLNIDKEDSIRTLVLPNNEIEELVLTVWEDVFQIDKISVTDNFIALGGHSLLAIKISARLKQELELDLPLVNIFLYPSIRAYATNLEKTLIDLLEE</sequence>
<dbReference type="PROSITE" id="PS00012">
    <property type="entry name" value="PHOSPHOPANTETHEINE"/>
    <property type="match status" value="1"/>
</dbReference>
<dbReference type="OrthoDB" id="4317020at2"/>
<keyword evidence="3" id="KW-0597">Phosphoprotein</keyword>
<evidence type="ECO:0000256" key="2">
    <source>
        <dbReference type="ARBA" id="ARBA00022450"/>
    </source>
</evidence>
<dbReference type="AlphaFoldDB" id="A0A1H9KIQ4"/>
<protein>
    <submittedName>
        <fullName evidence="5">Tyrocidine synthetase-3</fullName>
    </submittedName>
</protein>
<dbReference type="CDD" id="cd05930">
    <property type="entry name" value="A_NRPS"/>
    <property type="match status" value="1"/>
</dbReference>
<dbReference type="Gene3D" id="3.30.559.10">
    <property type="entry name" value="Chloramphenicol acetyltransferase-like domain"/>
    <property type="match status" value="1"/>
</dbReference>
<accession>A0A1H9KIQ4</accession>
<dbReference type="InterPro" id="IPR045851">
    <property type="entry name" value="AMP-bd_C_sf"/>
</dbReference>
<dbReference type="GO" id="GO:0009239">
    <property type="term" value="P:enterobactin biosynthetic process"/>
    <property type="evidence" value="ECO:0007669"/>
    <property type="project" value="TreeGrafter"/>
</dbReference>
<dbReference type="InterPro" id="IPR006162">
    <property type="entry name" value="Ppantetheine_attach_site"/>
</dbReference>
<evidence type="ECO:0000313" key="5">
    <source>
        <dbReference type="EMBL" id="SEQ99020.1"/>
    </source>
</evidence>
<dbReference type="GO" id="GO:0031177">
    <property type="term" value="F:phosphopantetheine binding"/>
    <property type="evidence" value="ECO:0007669"/>
    <property type="project" value="InterPro"/>
</dbReference>
<dbReference type="PRINTS" id="PR00154">
    <property type="entry name" value="AMPBINDING"/>
</dbReference>
<dbReference type="PROSITE" id="PS00455">
    <property type="entry name" value="AMP_BINDING"/>
    <property type="match status" value="1"/>
</dbReference>
<dbReference type="PANTHER" id="PTHR45527">
    <property type="entry name" value="NONRIBOSOMAL PEPTIDE SYNTHETASE"/>
    <property type="match status" value="1"/>
</dbReference>
<dbReference type="Gene3D" id="3.30.559.30">
    <property type="entry name" value="Nonribosomal peptide synthetase, condensation domain"/>
    <property type="match status" value="1"/>
</dbReference>
<organism evidence="5 6">
    <name type="scientific">Hyunsoonleella jejuensis</name>
    <dbReference type="NCBI Taxonomy" id="419940"/>
    <lineage>
        <taxon>Bacteria</taxon>
        <taxon>Pseudomonadati</taxon>
        <taxon>Bacteroidota</taxon>
        <taxon>Flavobacteriia</taxon>
        <taxon>Flavobacteriales</taxon>
        <taxon>Flavobacteriaceae</taxon>
    </lineage>
</organism>
<dbReference type="EMBL" id="FOFN01000004">
    <property type="protein sequence ID" value="SEQ99020.1"/>
    <property type="molecule type" value="Genomic_DNA"/>
</dbReference>